<dbReference type="AlphaFoldDB" id="A0A565CNN5"/>
<name>A0A565CNN5_9BRAS</name>
<keyword evidence="2" id="KW-1185">Reference proteome</keyword>
<gene>
    <name evidence="1" type="ORF">ANE_LOCUS25772</name>
</gene>
<proteinExistence type="predicted"/>
<dbReference type="EMBL" id="CABITT030000008">
    <property type="protein sequence ID" value="VVB15328.1"/>
    <property type="molecule type" value="Genomic_DNA"/>
</dbReference>
<dbReference type="Proteomes" id="UP000489600">
    <property type="component" value="Unassembled WGS sequence"/>
</dbReference>
<comment type="caution">
    <text evidence="1">The sequence shown here is derived from an EMBL/GenBank/DDBJ whole genome shotgun (WGS) entry which is preliminary data.</text>
</comment>
<evidence type="ECO:0000313" key="1">
    <source>
        <dbReference type="EMBL" id="VVB15328.1"/>
    </source>
</evidence>
<evidence type="ECO:0000313" key="2">
    <source>
        <dbReference type="Proteomes" id="UP000489600"/>
    </source>
</evidence>
<accession>A0A565CNN5</accession>
<sequence length="243" mass="27623">MAEEEVADAGSEEDSAAYDLSFNFKAKDHIASIPHTCAELYSKIPCCTVYTIPEPDDLIEREAYQLFTESVMEMLTQENLIIKNYDRRSRGLLKKLEDYPSKVAAQITALNDLSKKARKARERETAPLRSSRRHEVNQIIAKCDAKLLRIKKSILDNEEANRHGGLMNQTMAIKDYLAGFKNQTFDGFYLCISRSFYLSATLRSAYDGILYVAKCARMTRLRILRRLESVAGLASAYRSLVEV</sequence>
<protein>
    <submittedName>
        <fullName evidence="1">Uncharacterized protein</fullName>
    </submittedName>
</protein>
<reference evidence="1" key="1">
    <citation type="submission" date="2019-07" db="EMBL/GenBank/DDBJ databases">
        <authorList>
            <person name="Dittberner H."/>
        </authorList>
    </citation>
    <scope>NUCLEOTIDE SEQUENCE [LARGE SCALE GENOMIC DNA]</scope>
</reference>
<organism evidence="1 2">
    <name type="scientific">Arabis nemorensis</name>
    <dbReference type="NCBI Taxonomy" id="586526"/>
    <lineage>
        <taxon>Eukaryota</taxon>
        <taxon>Viridiplantae</taxon>
        <taxon>Streptophyta</taxon>
        <taxon>Embryophyta</taxon>
        <taxon>Tracheophyta</taxon>
        <taxon>Spermatophyta</taxon>
        <taxon>Magnoliopsida</taxon>
        <taxon>eudicotyledons</taxon>
        <taxon>Gunneridae</taxon>
        <taxon>Pentapetalae</taxon>
        <taxon>rosids</taxon>
        <taxon>malvids</taxon>
        <taxon>Brassicales</taxon>
        <taxon>Brassicaceae</taxon>
        <taxon>Arabideae</taxon>
        <taxon>Arabis</taxon>
    </lineage>
</organism>